<dbReference type="Gene3D" id="3.40.50.1820">
    <property type="entry name" value="alpha/beta hydrolase"/>
    <property type="match status" value="1"/>
</dbReference>
<accession>A0A1D9NYM0</accession>
<sequence>MYINEYGNPNNPKLILLAPMMISGANLYDLMSPYLKGDYFIIAPDQGGHGKAGAYISADDEYRQLKSYLTDKDYKDIKLVYGASLGVAVAWRLFWDSDFNLERAWFDGVALNKSSKMAEVLVCNLFRKRKKQLDKTHVEASKSLVDWYGYDFAKMMTKNFERITLSDIDAICHACCTYDMKPLSKEHQAKLHLEYGEKDFDLKLSRKSFAKYMPDVKVVIRKGYPHCGYMAAHTREYVEEIEDFTNR</sequence>
<proteinExistence type="predicted"/>
<keyword evidence="1" id="KW-0378">Hydrolase</keyword>
<dbReference type="AlphaFoldDB" id="A0A1D9NYM0"/>
<dbReference type="GO" id="GO:0016787">
    <property type="term" value="F:hydrolase activity"/>
    <property type="evidence" value="ECO:0007669"/>
    <property type="project" value="UniProtKB-KW"/>
</dbReference>
<reference evidence="2" key="1">
    <citation type="submission" date="2016-10" db="EMBL/GenBank/DDBJ databases">
        <title>The complete genome sequence of the rumen bacterium Butyrivibrio hungatei MB2003.</title>
        <authorList>
            <person name="Palevich N."/>
            <person name="Kelly W.J."/>
            <person name="Leahy S.C."/>
            <person name="Altermann E."/>
            <person name="Rakonjac J."/>
            <person name="Attwood G.T."/>
        </authorList>
    </citation>
    <scope>NUCLEOTIDE SEQUENCE [LARGE SCALE GENOMIC DNA]</scope>
    <source>
        <strain evidence="2">MB2003</strain>
    </source>
</reference>
<dbReference type="RefSeq" id="WP_202816789.1">
    <property type="nucleotide sequence ID" value="NZ_CP017831.1"/>
</dbReference>
<organism evidence="1 2">
    <name type="scientific">Butyrivibrio hungatei</name>
    <dbReference type="NCBI Taxonomy" id="185008"/>
    <lineage>
        <taxon>Bacteria</taxon>
        <taxon>Bacillati</taxon>
        <taxon>Bacillota</taxon>
        <taxon>Clostridia</taxon>
        <taxon>Lachnospirales</taxon>
        <taxon>Lachnospiraceae</taxon>
        <taxon>Butyrivibrio</taxon>
    </lineage>
</organism>
<dbReference type="InterPro" id="IPR029058">
    <property type="entry name" value="AB_hydrolase_fold"/>
</dbReference>
<evidence type="ECO:0000313" key="1">
    <source>
        <dbReference type="EMBL" id="AOZ95294.1"/>
    </source>
</evidence>
<gene>
    <name evidence="1" type="ORF">bhn_I0259</name>
</gene>
<dbReference type="SUPFAM" id="SSF53474">
    <property type="entry name" value="alpha/beta-Hydrolases"/>
    <property type="match status" value="1"/>
</dbReference>
<keyword evidence="2" id="KW-1185">Reference proteome</keyword>
<protein>
    <submittedName>
        <fullName evidence="1">Alpha/beta hydrolase family protein</fullName>
    </submittedName>
</protein>
<dbReference type="EMBL" id="CP017831">
    <property type="protein sequence ID" value="AOZ95294.1"/>
    <property type="molecule type" value="Genomic_DNA"/>
</dbReference>
<dbReference type="KEGG" id="bhu:bhn_I0259"/>
<dbReference type="Proteomes" id="UP000179284">
    <property type="component" value="Chromosome I"/>
</dbReference>
<name>A0A1D9NYM0_9FIRM</name>
<evidence type="ECO:0000313" key="2">
    <source>
        <dbReference type="Proteomes" id="UP000179284"/>
    </source>
</evidence>